<dbReference type="PANTHER" id="PTHR19211:SF135">
    <property type="entry name" value="ATPASE, PUTATIVE (AFU_ORTHOLOGUE AFUA_1G16440)-RELATED"/>
    <property type="match status" value="1"/>
</dbReference>
<dbReference type="Proteomes" id="UP000249723">
    <property type="component" value="Unassembled WGS sequence"/>
</dbReference>
<organism evidence="7 8">
    <name type="scientific">Microbotryum saponariae</name>
    <dbReference type="NCBI Taxonomy" id="289078"/>
    <lineage>
        <taxon>Eukaryota</taxon>
        <taxon>Fungi</taxon>
        <taxon>Dikarya</taxon>
        <taxon>Basidiomycota</taxon>
        <taxon>Pucciniomycotina</taxon>
        <taxon>Microbotryomycetes</taxon>
        <taxon>Microbotryales</taxon>
        <taxon>Microbotryaceae</taxon>
        <taxon>Microbotryum</taxon>
    </lineage>
</organism>
<evidence type="ECO:0000313" key="7">
    <source>
        <dbReference type="EMBL" id="SCZ97244.1"/>
    </source>
</evidence>
<dbReference type="InterPro" id="IPR027417">
    <property type="entry name" value="P-loop_NTPase"/>
</dbReference>
<accession>A0A2X0LLD2</accession>
<feature type="compositionally biased region" description="Acidic residues" evidence="5">
    <location>
        <begin position="736"/>
        <end position="754"/>
    </location>
</feature>
<dbReference type="GO" id="GO:0016887">
    <property type="term" value="F:ATP hydrolysis activity"/>
    <property type="evidence" value="ECO:0007669"/>
    <property type="project" value="InterPro"/>
</dbReference>
<dbReference type="GO" id="GO:0005524">
    <property type="term" value="F:ATP binding"/>
    <property type="evidence" value="ECO:0007669"/>
    <property type="project" value="UniProtKB-KW"/>
</dbReference>
<dbReference type="PROSITE" id="PS50893">
    <property type="entry name" value="ABC_TRANSPORTER_2"/>
    <property type="match status" value="2"/>
</dbReference>
<dbReference type="InterPro" id="IPR017871">
    <property type="entry name" value="ABC_transporter-like_CS"/>
</dbReference>
<keyword evidence="8" id="KW-1185">Reference proteome</keyword>
<feature type="region of interest" description="Disordered" evidence="5">
    <location>
        <begin position="730"/>
        <end position="758"/>
    </location>
</feature>
<evidence type="ECO:0000256" key="4">
    <source>
        <dbReference type="SAM" id="Coils"/>
    </source>
</evidence>
<keyword evidence="1" id="KW-0677">Repeat</keyword>
<feature type="domain" description="ABC transporter" evidence="6">
    <location>
        <begin position="73"/>
        <end position="396"/>
    </location>
</feature>
<evidence type="ECO:0000256" key="1">
    <source>
        <dbReference type="ARBA" id="ARBA00022737"/>
    </source>
</evidence>
<dbReference type="EMBL" id="FMWP01000092">
    <property type="protein sequence ID" value="SCZ97244.1"/>
    <property type="molecule type" value="Genomic_DNA"/>
</dbReference>
<sequence length="1001" mass="111138">MATARERIALKRQLKAQATQGDAPSTSTSSDDPSASTSSGPSARPAAPNKDIHCTSQQSRFHTETISSRSLEIDIKDVTVSVGPNDLIVSSHLRLKEGKRYGLVGRNGSGKSSLFEALDQKLIPGLPSELRILLLSQVQDSNRATEEATRDKISVLEHVVRGDKERTKALHELEALTKAVESPSVSEMVRIVYEIELSTRRIELVEARSIALRRSGTRGKEAREQEILAEQRVKEAQERVEQVGSVETDPEILAKATEMLLDAQNKVNLLEASTTTARAGSILTGLGFSLEMQQGPYSALSGGWRSRCALATSLLVNCDVLLLDEVSNFLDLEAVIWLERYLINEPRTMVLISHDQEFLNSVVEETIVLRNQNLKYFDGTPAAFELNERKERKKLIGQKEALDRKKEHVSSILDTKLRAQHEADSGMSIFQIEKSIQQGIASAKKTGDENRQRMVKSRQKKLDERFGLEQSAKGTRFKLNRDRVGYHLTNRDDILFEDQESKIRLRLPDPEKLRTLGALIHFDGVEFRHPRQKVPLLEDVTFTVDQGGRCAFVGANGQGKSTLAKLIMGELKPTKGKIERHTSLKIGYFSQHSVEELTLAQKTQGLSLSTGGPMTALSYFLDHFKAKGETVLEQEVRACLGSFGLQGKTASDTPLGQLSGGQLVRLAIALIIYHPPPLLLLDEVTTHVDLATIKALAVALKHYQGGVIVITHDRWFSRVVIEGQTLKQASGVTQDDGVDEEDDDDDEDSSDEEGVITGNTYRVGGGKIKLMEGGMNKYVSLVERKLARKQREAEAAKNKGKPNDVREEGPCVVTGGRRKRARLVPSSSESPTINEGLTKAFTSFSSQPPTVPLSLPLLAPHHPKPTMFRATFLRRASHTKCPVHTDCRPNLHNVAPPIPYLVTEPSPPTTKANLKGHPLPPPRTSISYALPRGDEDVFVRYLRNGNWPHKPNFGALHLKFPRVRSLVTRVVEYNQFDVVQEKVDEETGETIKFTWVRFQFA</sequence>
<protein>
    <submittedName>
        <fullName evidence="7">BZ3500_MvSof-1268-A1-R1_Chr4-2g07084 protein</fullName>
    </submittedName>
</protein>
<feature type="compositionally biased region" description="Basic and acidic residues" evidence="5">
    <location>
        <begin position="790"/>
        <end position="809"/>
    </location>
</feature>
<dbReference type="PROSITE" id="PS00211">
    <property type="entry name" value="ABC_TRANSPORTER_1"/>
    <property type="match status" value="1"/>
</dbReference>
<feature type="region of interest" description="Disordered" evidence="5">
    <location>
        <begin position="12"/>
        <end position="63"/>
    </location>
</feature>
<evidence type="ECO:0000256" key="3">
    <source>
        <dbReference type="ARBA" id="ARBA00022840"/>
    </source>
</evidence>
<dbReference type="CDD" id="cd03221">
    <property type="entry name" value="ABCF_EF-3"/>
    <property type="match status" value="1"/>
</dbReference>
<reference evidence="8" key="1">
    <citation type="submission" date="2016-10" db="EMBL/GenBank/DDBJ databases">
        <authorList>
            <person name="Jeantristanb JTB J.-T."/>
            <person name="Ricardo R."/>
        </authorList>
    </citation>
    <scope>NUCLEOTIDE SEQUENCE [LARGE SCALE GENOMIC DNA]</scope>
</reference>
<name>A0A2X0LLD2_9BASI</name>
<dbReference type="STRING" id="289078.A0A2X0LLD2"/>
<keyword evidence="3" id="KW-0067">ATP-binding</keyword>
<gene>
    <name evidence="7" type="ORF">BZ3500_MVSOF-1268-A1-R1_CHR4-2G07084</name>
</gene>
<evidence type="ECO:0000256" key="2">
    <source>
        <dbReference type="ARBA" id="ARBA00022741"/>
    </source>
</evidence>
<dbReference type="Gene3D" id="3.40.50.300">
    <property type="entry name" value="P-loop containing nucleotide triphosphate hydrolases"/>
    <property type="match status" value="2"/>
</dbReference>
<evidence type="ECO:0000256" key="5">
    <source>
        <dbReference type="SAM" id="MobiDB-lite"/>
    </source>
</evidence>
<feature type="compositionally biased region" description="Polar residues" evidence="5">
    <location>
        <begin position="54"/>
        <end position="63"/>
    </location>
</feature>
<keyword evidence="2" id="KW-0547">Nucleotide-binding</keyword>
<dbReference type="OrthoDB" id="2110130at2759"/>
<feature type="coiled-coil region" evidence="4">
    <location>
        <begin position="219"/>
        <end position="273"/>
    </location>
</feature>
<proteinExistence type="predicted"/>
<dbReference type="SUPFAM" id="SSF52540">
    <property type="entry name" value="P-loop containing nucleoside triphosphate hydrolases"/>
    <property type="match status" value="2"/>
</dbReference>
<dbReference type="PANTHER" id="PTHR19211">
    <property type="entry name" value="ATP-BINDING TRANSPORT PROTEIN-RELATED"/>
    <property type="match status" value="1"/>
</dbReference>
<dbReference type="InterPro" id="IPR003593">
    <property type="entry name" value="AAA+_ATPase"/>
</dbReference>
<dbReference type="SMART" id="SM00382">
    <property type="entry name" value="AAA"/>
    <property type="match status" value="2"/>
</dbReference>
<feature type="domain" description="ABC transporter" evidence="6">
    <location>
        <begin position="520"/>
        <end position="755"/>
    </location>
</feature>
<feature type="compositionally biased region" description="Low complexity" evidence="5">
    <location>
        <begin position="22"/>
        <end position="48"/>
    </location>
</feature>
<dbReference type="InterPro" id="IPR003439">
    <property type="entry name" value="ABC_transporter-like_ATP-bd"/>
</dbReference>
<feature type="region of interest" description="Disordered" evidence="5">
    <location>
        <begin position="790"/>
        <end position="811"/>
    </location>
</feature>
<evidence type="ECO:0000259" key="6">
    <source>
        <dbReference type="PROSITE" id="PS50893"/>
    </source>
</evidence>
<dbReference type="AlphaFoldDB" id="A0A2X0LLD2"/>
<dbReference type="InterPro" id="IPR050611">
    <property type="entry name" value="ABCF"/>
</dbReference>
<keyword evidence="4" id="KW-0175">Coiled coil</keyword>
<evidence type="ECO:0000313" key="8">
    <source>
        <dbReference type="Proteomes" id="UP000249723"/>
    </source>
</evidence>
<dbReference type="Pfam" id="PF00005">
    <property type="entry name" value="ABC_tran"/>
    <property type="match status" value="2"/>
</dbReference>